<comment type="cofactor">
    <cofactor evidence="1">
        <name>Zn(2+)</name>
        <dbReference type="ChEBI" id="CHEBI:29105"/>
    </cofactor>
</comment>
<comment type="similarity">
    <text evidence="2">Belongs to the PduL family.</text>
</comment>
<evidence type="ECO:0000256" key="5">
    <source>
        <dbReference type="ARBA" id="ARBA00022679"/>
    </source>
</evidence>
<proteinExistence type="inferred from homology"/>
<dbReference type="PANTHER" id="PTHR39453:SF1">
    <property type="entry name" value="PHOSPHATE PROPANOYLTRANSFERASE"/>
    <property type="match status" value="1"/>
</dbReference>
<evidence type="ECO:0000256" key="2">
    <source>
        <dbReference type="ARBA" id="ARBA00007342"/>
    </source>
</evidence>
<comment type="caution">
    <text evidence="13">The sequence shown here is derived from an EMBL/GenBank/DDBJ whole genome shotgun (WGS) entry which is preliminary data.</text>
</comment>
<reference evidence="13" key="2">
    <citation type="journal article" date="2021" name="PeerJ">
        <title>Extensive microbial diversity within the chicken gut microbiome revealed by metagenomics and culture.</title>
        <authorList>
            <person name="Gilroy R."/>
            <person name="Ravi A."/>
            <person name="Getino M."/>
            <person name="Pursley I."/>
            <person name="Horton D.L."/>
            <person name="Alikhan N.F."/>
            <person name="Baker D."/>
            <person name="Gharbi K."/>
            <person name="Hall N."/>
            <person name="Watson M."/>
            <person name="Adriaenssens E.M."/>
            <person name="Foster-Nyarko E."/>
            <person name="Jarju S."/>
            <person name="Secka A."/>
            <person name="Antonio M."/>
            <person name="Oren A."/>
            <person name="Chaudhuri R.R."/>
            <person name="La Ragione R."/>
            <person name="Hildebrand F."/>
            <person name="Pallen M.J."/>
        </authorList>
    </citation>
    <scope>NUCLEOTIDE SEQUENCE</scope>
    <source>
        <strain evidence="13">17113</strain>
    </source>
</reference>
<protein>
    <recommendedName>
        <fullName evidence="4">Phosphate propanoyltransferase</fullName>
        <ecNumber evidence="3">2.3.1.222</ecNumber>
    </recommendedName>
    <alternativeName>
        <fullName evidence="10">Phosphate acyltransferase PduL</fullName>
    </alternativeName>
    <alternativeName>
        <fullName evidence="9">Phosphotransacylase PduL</fullName>
    </alternativeName>
    <alternativeName>
        <fullName evidence="11">Propanediol utilization protein PduL</fullName>
    </alternativeName>
</protein>
<sequence length="223" mass="23961">TSARHIHLDQASFDYLMGAKEGEHATLNVRKPLSQPGQYVSDVRLNLVGPVNPKTGKPRAINGVSILGPLRSKNQVEISATDARALGVSAPIRLSGDVKGSAPIKIVNPENGRELELGEGVIVAKRHIHMTPEDAEAFGVKDGDSVYVAVSTPERETIFGDTIIRVSPKFSLAMHIDTDESNAANASGEVYGQILMYEDCECEGHEEGGCCHGEGHCCHHDKQ</sequence>
<evidence type="ECO:0000256" key="9">
    <source>
        <dbReference type="ARBA" id="ARBA00030044"/>
    </source>
</evidence>
<organism evidence="13 14">
    <name type="scientific">Candidatus Alloenteromonas pullistercoris</name>
    <dbReference type="NCBI Taxonomy" id="2840785"/>
    <lineage>
        <taxon>Bacteria</taxon>
        <taxon>Bacillati</taxon>
        <taxon>Bacillota</taxon>
        <taxon>Bacillota incertae sedis</taxon>
        <taxon>Candidatus Alloenteromonas</taxon>
    </lineage>
</organism>
<reference evidence="13" key="1">
    <citation type="submission" date="2020-10" db="EMBL/GenBank/DDBJ databases">
        <authorList>
            <person name="Gilroy R."/>
        </authorList>
    </citation>
    <scope>NUCLEOTIDE SEQUENCE</scope>
    <source>
        <strain evidence="13">17113</strain>
    </source>
</reference>
<feature type="non-terminal residue" evidence="13">
    <location>
        <position position="1"/>
    </location>
</feature>
<dbReference type="GO" id="GO:0046872">
    <property type="term" value="F:metal ion binding"/>
    <property type="evidence" value="ECO:0007669"/>
    <property type="project" value="UniProtKB-KW"/>
</dbReference>
<evidence type="ECO:0000256" key="12">
    <source>
        <dbReference type="ARBA" id="ARBA00047589"/>
    </source>
</evidence>
<dbReference type="GO" id="GO:0016747">
    <property type="term" value="F:acyltransferase activity, transferring groups other than amino-acyl groups"/>
    <property type="evidence" value="ECO:0007669"/>
    <property type="project" value="InterPro"/>
</dbReference>
<dbReference type="Pfam" id="PF06130">
    <property type="entry name" value="PTAC"/>
    <property type="match status" value="1"/>
</dbReference>
<keyword evidence="5" id="KW-0808">Transferase</keyword>
<dbReference type="PANTHER" id="PTHR39453">
    <property type="entry name" value="PHOSPHATE PROPANOYLTRANSFERASE"/>
    <property type="match status" value="1"/>
</dbReference>
<evidence type="ECO:0000256" key="4">
    <source>
        <dbReference type="ARBA" id="ARBA00020837"/>
    </source>
</evidence>
<comment type="catalytic activity">
    <reaction evidence="12">
        <text>propanoyl-CoA + phosphate = propanoyl phosphate + CoA</text>
        <dbReference type="Rhea" id="RHEA:28046"/>
        <dbReference type="ChEBI" id="CHEBI:43474"/>
        <dbReference type="ChEBI" id="CHEBI:57287"/>
        <dbReference type="ChEBI" id="CHEBI:57392"/>
        <dbReference type="ChEBI" id="CHEBI:58933"/>
        <dbReference type="EC" id="2.3.1.222"/>
    </reaction>
</comment>
<keyword evidence="8" id="KW-0012">Acyltransferase</keyword>
<evidence type="ECO:0000256" key="7">
    <source>
        <dbReference type="ARBA" id="ARBA00022833"/>
    </source>
</evidence>
<dbReference type="EC" id="2.3.1.222" evidence="3"/>
<accession>A0A9D9GW19</accession>
<evidence type="ECO:0000256" key="11">
    <source>
        <dbReference type="ARBA" id="ARBA00033077"/>
    </source>
</evidence>
<keyword evidence="6" id="KW-0479">Metal-binding</keyword>
<evidence type="ECO:0000256" key="6">
    <source>
        <dbReference type="ARBA" id="ARBA00022723"/>
    </source>
</evidence>
<evidence type="ECO:0000313" key="13">
    <source>
        <dbReference type="EMBL" id="MBO8426679.1"/>
    </source>
</evidence>
<dbReference type="EMBL" id="JADINA010000033">
    <property type="protein sequence ID" value="MBO8426679.1"/>
    <property type="molecule type" value="Genomic_DNA"/>
</dbReference>
<name>A0A9D9GW19_9FIRM</name>
<keyword evidence="7" id="KW-0862">Zinc</keyword>
<dbReference type="AlphaFoldDB" id="A0A9D9GW19"/>
<dbReference type="InterPro" id="IPR008300">
    <property type="entry name" value="PTAC"/>
</dbReference>
<dbReference type="Proteomes" id="UP000823634">
    <property type="component" value="Unassembled WGS sequence"/>
</dbReference>
<evidence type="ECO:0000256" key="1">
    <source>
        <dbReference type="ARBA" id="ARBA00001947"/>
    </source>
</evidence>
<evidence type="ECO:0000256" key="8">
    <source>
        <dbReference type="ARBA" id="ARBA00023315"/>
    </source>
</evidence>
<gene>
    <name evidence="13" type="ORF">IAC61_05130</name>
</gene>
<evidence type="ECO:0000256" key="3">
    <source>
        <dbReference type="ARBA" id="ARBA00012206"/>
    </source>
</evidence>
<evidence type="ECO:0000313" key="14">
    <source>
        <dbReference type="Proteomes" id="UP000823634"/>
    </source>
</evidence>
<evidence type="ECO:0000256" key="10">
    <source>
        <dbReference type="ARBA" id="ARBA00030939"/>
    </source>
</evidence>